<protein>
    <submittedName>
        <fullName evidence="3">Class I SAM-dependent methyltransferase</fullName>
        <ecNumber evidence="3">2.1.1.-</ecNumber>
    </submittedName>
</protein>
<dbReference type="InterPro" id="IPR029063">
    <property type="entry name" value="SAM-dependent_MTases_sf"/>
</dbReference>
<keyword evidence="3" id="KW-0489">Methyltransferase</keyword>
<organism evidence="3 4">
    <name type="scientific">Halolamina litorea</name>
    <dbReference type="NCBI Taxonomy" id="1515593"/>
    <lineage>
        <taxon>Archaea</taxon>
        <taxon>Methanobacteriati</taxon>
        <taxon>Methanobacteriota</taxon>
        <taxon>Stenosarchaea group</taxon>
        <taxon>Halobacteria</taxon>
        <taxon>Halobacteriales</taxon>
        <taxon>Haloferacaceae</taxon>
    </lineage>
</organism>
<sequence>MPDRFRNTAQPDRDWWEALWEDPARVVERLGVSTGDRVADVCAGDGLFTLALAERTDEAVYAVDLDIDHLSTLEGSAEGAGLSVETVEADARQLDDALPEPVEFVLLANTFHGVADPTAFARTVATTLTDGGRFAVINWRDQPRAETAVLGERRGPPTDLRMPAGETIDAVGDAGFELDAVIDLPPYHYGAIFCPAP</sequence>
<name>A0ABD6BPK7_9EURY</name>
<dbReference type="GO" id="GO:0032259">
    <property type="term" value="P:methylation"/>
    <property type="evidence" value="ECO:0007669"/>
    <property type="project" value="UniProtKB-KW"/>
</dbReference>
<dbReference type="SUPFAM" id="SSF53335">
    <property type="entry name" value="S-adenosyl-L-methionine-dependent methyltransferases"/>
    <property type="match status" value="1"/>
</dbReference>
<evidence type="ECO:0000313" key="3">
    <source>
        <dbReference type="EMBL" id="MFD1567052.1"/>
    </source>
</evidence>
<reference evidence="3 4" key="1">
    <citation type="journal article" date="2019" name="Int. J. Syst. Evol. Microbiol.">
        <title>The Global Catalogue of Microorganisms (GCM) 10K type strain sequencing project: providing services to taxonomists for standard genome sequencing and annotation.</title>
        <authorList>
            <consortium name="The Broad Institute Genomics Platform"/>
            <consortium name="The Broad Institute Genome Sequencing Center for Infectious Disease"/>
            <person name="Wu L."/>
            <person name="Ma J."/>
        </authorList>
    </citation>
    <scope>NUCLEOTIDE SEQUENCE [LARGE SCALE GENOMIC DNA]</scope>
    <source>
        <strain evidence="3 4">CGMCC 1.12859</strain>
    </source>
</reference>
<dbReference type="GO" id="GO:0008168">
    <property type="term" value="F:methyltransferase activity"/>
    <property type="evidence" value="ECO:0007669"/>
    <property type="project" value="UniProtKB-KW"/>
</dbReference>
<keyword evidence="1 3" id="KW-0808">Transferase</keyword>
<evidence type="ECO:0000256" key="1">
    <source>
        <dbReference type="ARBA" id="ARBA00022679"/>
    </source>
</evidence>
<feature type="domain" description="Methyltransferase" evidence="2">
    <location>
        <begin position="38"/>
        <end position="132"/>
    </location>
</feature>
<evidence type="ECO:0000259" key="2">
    <source>
        <dbReference type="Pfam" id="PF13649"/>
    </source>
</evidence>
<comment type="caution">
    <text evidence="3">The sequence shown here is derived from an EMBL/GenBank/DDBJ whole genome shotgun (WGS) entry which is preliminary data.</text>
</comment>
<dbReference type="AlphaFoldDB" id="A0ABD6BPK7"/>
<accession>A0ABD6BPK7</accession>
<dbReference type="InterPro" id="IPR041698">
    <property type="entry name" value="Methyltransf_25"/>
</dbReference>
<dbReference type="Proteomes" id="UP001597139">
    <property type="component" value="Unassembled WGS sequence"/>
</dbReference>
<dbReference type="PANTHER" id="PTHR43861">
    <property type="entry name" value="TRANS-ACONITATE 2-METHYLTRANSFERASE-RELATED"/>
    <property type="match status" value="1"/>
</dbReference>
<proteinExistence type="predicted"/>
<dbReference type="RefSeq" id="WP_267646507.1">
    <property type="nucleotide sequence ID" value="NZ_JANHGR010000001.1"/>
</dbReference>
<dbReference type="EC" id="2.1.1.-" evidence="3"/>
<evidence type="ECO:0000313" key="4">
    <source>
        <dbReference type="Proteomes" id="UP001597139"/>
    </source>
</evidence>
<dbReference type="Pfam" id="PF13649">
    <property type="entry name" value="Methyltransf_25"/>
    <property type="match status" value="1"/>
</dbReference>
<dbReference type="Gene3D" id="3.40.50.150">
    <property type="entry name" value="Vaccinia Virus protein VP39"/>
    <property type="match status" value="1"/>
</dbReference>
<dbReference type="EMBL" id="JBHUCZ010000002">
    <property type="protein sequence ID" value="MFD1567052.1"/>
    <property type="molecule type" value="Genomic_DNA"/>
</dbReference>
<dbReference type="CDD" id="cd02440">
    <property type="entry name" value="AdoMet_MTases"/>
    <property type="match status" value="1"/>
</dbReference>
<keyword evidence="4" id="KW-1185">Reference proteome</keyword>
<gene>
    <name evidence="3" type="ORF">ACFSAU_06075</name>
</gene>